<evidence type="ECO:0000256" key="1">
    <source>
        <dbReference type="ARBA" id="ARBA00006806"/>
    </source>
</evidence>
<dbReference type="Pfam" id="PF02970">
    <property type="entry name" value="TBCA"/>
    <property type="match status" value="1"/>
</dbReference>
<comment type="subunit">
    <text evidence="3">Supercomplex made of cofactors A to E. Cofactors A and D function by capturing and stabilizing tubulin in a quasi-native conformation. Cofactor E binds to the cofactor D-tubulin complex; interaction with cofactor C then causes the release of tubulin polypeptides that are committed to the native state.</text>
</comment>
<dbReference type="GO" id="GO:0007023">
    <property type="term" value="P:post-chaperonin tubulin folding pathway"/>
    <property type="evidence" value="ECO:0007669"/>
    <property type="project" value="UniProtKB-UniRule"/>
</dbReference>
<dbReference type="GO" id="GO:0007021">
    <property type="term" value="P:tubulin complex assembly"/>
    <property type="evidence" value="ECO:0007669"/>
    <property type="project" value="UniProtKB-UniRule"/>
</dbReference>
<proteinExistence type="inferred from homology"/>
<keyword evidence="4" id="KW-0175">Coiled coil</keyword>
<dbReference type="EMBL" id="HBIQ01082517">
    <property type="protein sequence ID" value="CAE0584505.1"/>
    <property type="molecule type" value="Transcribed_RNA"/>
</dbReference>
<dbReference type="GO" id="GO:0048487">
    <property type="term" value="F:beta-tubulin binding"/>
    <property type="evidence" value="ECO:0007669"/>
    <property type="project" value="InterPro"/>
</dbReference>
<keyword evidence="3" id="KW-0963">Cytoplasm</keyword>
<evidence type="ECO:0000256" key="3">
    <source>
        <dbReference type="RuleBase" id="RU364030"/>
    </source>
</evidence>
<dbReference type="PANTHER" id="PTHR21500:SF0">
    <property type="entry name" value="TUBULIN-SPECIFIC CHAPERONE A"/>
    <property type="match status" value="1"/>
</dbReference>
<organism evidence="5">
    <name type="scientific">Strombidinopsis acuminata</name>
    <dbReference type="NCBI Taxonomy" id="141414"/>
    <lineage>
        <taxon>Eukaryota</taxon>
        <taxon>Sar</taxon>
        <taxon>Alveolata</taxon>
        <taxon>Ciliophora</taxon>
        <taxon>Intramacronucleata</taxon>
        <taxon>Spirotrichea</taxon>
        <taxon>Choreotrichia</taxon>
        <taxon>Choreotrichida</taxon>
        <taxon>Strombidinopsidae</taxon>
        <taxon>Strombidinopsis</taxon>
    </lineage>
</organism>
<comment type="subcellular location">
    <subcellularLocation>
        <location evidence="3">Cytoplasm</location>
        <location evidence="3">Cytoskeleton</location>
    </subcellularLocation>
</comment>
<keyword evidence="2 3" id="KW-0143">Chaperone</keyword>
<keyword evidence="3" id="KW-0206">Cytoskeleton</keyword>
<name>A0A7S3THD9_9SPIT</name>
<dbReference type="PANTHER" id="PTHR21500">
    <property type="entry name" value="TUBULIN-SPECIFIC CHAPERONE A"/>
    <property type="match status" value="1"/>
</dbReference>
<evidence type="ECO:0000256" key="2">
    <source>
        <dbReference type="ARBA" id="ARBA00023186"/>
    </source>
</evidence>
<dbReference type="AlphaFoldDB" id="A0A7S3THD9"/>
<reference evidence="5" key="1">
    <citation type="submission" date="2021-01" db="EMBL/GenBank/DDBJ databases">
        <authorList>
            <person name="Corre E."/>
            <person name="Pelletier E."/>
            <person name="Niang G."/>
            <person name="Scheremetjew M."/>
            <person name="Finn R."/>
            <person name="Kale V."/>
            <person name="Holt S."/>
            <person name="Cochrane G."/>
            <person name="Meng A."/>
            <person name="Brown T."/>
            <person name="Cohen L."/>
        </authorList>
    </citation>
    <scope>NUCLEOTIDE SEQUENCE</scope>
    <source>
        <strain evidence="5">SPMC142</strain>
    </source>
</reference>
<gene>
    <name evidence="5" type="ORF">SACU0126_LOCUS26354</name>
</gene>
<protein>
    <recommendedName>
        <fullName evidence="3">Tubulin-specific chaperone A</fullName>
    </recommendedName>
</protein>
<dbReference type="InterPro" id="IPR036126">
    <property type="entry name" value="TBCA_sf"/>
</dbReference>
<comment type="similarity">
    <text evidence="1 3">Belongs to the TBCA family.</text>
</comment>
<dbReference type="SUPFAM" id="SSF46988">
    <property type="entry name" value="Tubulin chaperone cofactor A"/>
    <property type="match status" value="1"/>
</dbReference>
<dbReference type="InterPro" id="IPR004226">
    <property type="entry name" value="TBCA"/>
</dbReference>
<sequence length="117" mass="13579">MERQLKIKTGSLTRNQKDYLSYAKEKVMLEEKLEKLKQQEEVDESKVKYAETELAETIQMLPNCKTRVEGAIEALESFMATISAEAENEPNKKAMESEDWTKADDALKQVKEWFETI</sequence>
<dbReference type="GO" id="GO:0005874">
    <property type="term" value="C:microtubule"/>
    <property type="evidence" value="ECO:0007669"/>
    <property type="project" value="UniProtKB-KW"/>
</dbReference>
<evidence type="ECO:0000313" key="5">
    <source>
        <dbReference type="EMBL" id="CAE0584505.1"/>
    </source>
</evidence>
<accession>A0A7S3THD9</accession>
<dbReference type="GO" id="GO:0005829">
    <property type="term" value="C:cytosol"/>
    <property type="evidence" value="ECO:0007669"/>
    <property type="project" value="TreeGrafter"/>
</dbReference>
<feature type="coiled-coil region" evidence="4">
    <location>
        <begin position="19"/>
        <end position="53"/>
    </location>
</feature>
<dbReference type="Gene3D" id="1.20.58.90">
    <property type="match status" value="1"/>
</dbReference>
<keyword evidence="3" id="KW-0493">Microtubule</keyword>
<evidence type="ECO:0000256" key="4">
    <source>
        <dbReference type="SAM" id="Coils"/>
    </source>
</evidence>